<evidence type="ECO:0000259" key="13">
    <source>
        <dbReference type="Pfam" id="PF01288"/>
    </source>
</evidence>
<protein>
    <recommendedName>
        <fullName evidence="4">2-amino-4-hydroxy-6-hydroxymethyldihydropteridine pyrophosphokinase</fullName>
        <ecNumber evidence="3">2.7.6.3</ecNumber>
    </recommendedName>
    <alternativeName>
        <fullName evidence="11">6-hydroxymethyl-7,8-dihydropterin pyrophosphokinase</fullName>
    </alternativeName>
    <alternativeName>
        <fullName evidence="12">7,8-dihydro-6-hydroxymethylpterin-pyrophosphokinase</fullName>
    </alternativeName>
</protein>
<dbReference type="Gene3D" id="3.30.70.560">
    <property type="entry name" value="7,8-Dihydro-6-hydroxymethylpterin-pyrophosphokinase HPPK"/>
    <property type="match status" value="1"/>
</dbReference>
<evidence type="ECO:0000256" key="11">
    <source>
        <dbReference type="ARBA" id="ARBA00029766"/>
    </source>
</evidence>
<evidence type="ECO:0000313" key="14">
    <source>
        <dbReference type="EMBL" id="HGH60972.1"/>
    </source>
</evidence>
<reference evidence="14" key="1">
    <citation type="journal article" date="2020" name="mSystems">
        <title>Genome- and Community-Level Interaction Insights into Carbon Utilization and Element Cycling Functions of Hydrothermarchaeota in Hydrothermal Sediment.</title>
        <authorList>
            <person name="Zhou Z."/>
            <person name="Liu Y."/>
            <person name="Xu W."/>
            <person name="Pan J."/>
            <person name="Luo Z.H."/>
            <person name="Li M."/>
        </authorList>
    </citation>
    <scope>NUCLEOTIDE SEQUENCE [LARGE SCALE GENOMIC DNA]</scope>
    <source>
        <strain evidence="14">SpSt-769</strain>
    </source>
</reference>
<name>A0A7C4ETX1_9BACT</name>
<dbReference type="GO" id="GO:0016301">
    <property type="term" value="F:kinase activity"/>
    <property type="evidence" value="ECO:0007669"/>
    <property type="project" value="UniProtKB-KW"/>
</dbReference>
<gene>
    <name evidence="14" type="primary">folK</name>
    <name evidence="14" type="ORF">ENV54_06705</name>
</gene>
<evidence type="ECO:0000256" key="3">
    <source>
        <dbReference type="ARBA" id="ARBA00013253"/>
    </source>
</evidence>
<evidence type="ECO:0000256" key="8">
    <source>
        <dbReference type="ARBA" id="ARBA00022840"/>
    </source>
</evidence>
<dbReference type="GO" id="GO:0005524">
    <property type="term" value="F:ATP binding"/>
    <property type="evidence" value="ECO:0007669"/>
    <property type="project" value="UniProtKB-KW"/>
</dbReference>
<evidence type="ECO:0000256" key="1">
    <source>
        <dbReference type="ARBA" id="ARBA00005051"/>
    </source>
</evidence>
<evidence type="ECO:0000256" key="5">
    <source>
        <dbReference type="ARBA" id="ARBA00022679"/>
    </source>
</evidence>
<comment type="pathway">
    <text evidence="1">Cofactor biosynthesis; tetrahydrofolate biosynthesis; 2-amino-4-hydroxy-6-hydroxymethyl-7,8-dihydropteridine diphosphate from 7,8-dihydroneopterin triphosphate: step 4/4.</text>
</comment>
<keyword evidence="7 14" id="KW-0418">Kinase</keyword>
<dbReference type="EMBL" id="DTGT01000205">
    <property type="protein sequence ID" value="HGH60972.1"/>
    <property type="molecule type" value="Genomic_DNA"/>
</dbReference>
<keyword evidence="5 14" id="KW-0808">Transferase</keyword>
<evidence type="ECO:0000256" key="2">
    <source>
        <dbReference type="ARBA" id="ARBA00005810"/>
    </source>
</evidence>
<dbReference type="AlphaFoldDB" id="A0A7C4ETX1"/>
<evidence type="ECO:0000256" key="7">
    <source>
        <dbReference type="ARBA" id="ARBA00022777"/>
    </source>
</evidence>
<dbReference type="GO" id="GO:0046656">
    <property type="term" value="P:folic acid biosynthetic process"/>
    <property type="evidence" value="ECO:0007669"/>
    <property type="project" value="UniProtKB-KW"/>
</dbReference>
<dbReference type="GO" id="GO:0046654">
    <property type="term" value="P:tetrahydrofolate biosynthetic process"/>
    <property type="evidence" value="ECO:0007669"/>
    <property type="project" value="UniProtKB-UniPathway"/>
</dbReference>
<dbReference type="GO" id="GO:0003848">
    <property type="term" value="F:2-amino-4-hydroxy-6-hydroxymethyldihydropteridine diphosphokinase activity"/>
    <property type="evidence" value="ECO:0007669"/>
    <property type="project" value="UniProtKB-EC"/>
</dbReference>
<evidence type="ECO:0000256" key="6">
    <source>
        <dbReference type="ARBA" id="ARBA00022741"/>
    </source>
</evidence>
<sequence>MTARAYIGFGANLGDRERTHGQVLRELAATDAINVVLCSKLFETIPQSVTDDGPNFLNAAIAIDTTLTPERLIEELRRIERMLGKSPFHRSEQSRLVDLDLLLFDEKIIATDSITIPHPRMHERAFVLAPLAEIAPDAVHPILGQTVRELLEALPRQQHATIVRRLG</sequence>
<comment type="similarity">
    <text evidence="2">Belongs to the HPPK family.</text>
</comment>
<dbReference type="InterPro" id="IPR035907">
    <property type="entry name" value="Hppk_sf"/>
</dbReference>
<dbReference type="InterPro" id="IPR000550">
    <property type="entry name" value="Hppk"/>
</dbReference>
<dbReference type="NCBIfam" id="TIGR01498">
    <property type="entry name" value="folK"/>
    <property type="match status" value="1"/>
</dbReference>
<evidence type="ECO:0000256" key="9">
    <source>
        <dbReference type="ARBA" id="ARBA00022909"/>
    </source>
</evidence>
<evidence type="ECO:0000256" key="10">
    <source>
        <dbReference type="ARBA" id="ARBA00029409"/>
    </source>
</evidence>
<comment type="caution">
    <text evidence="14">The sequence shown here is derived from an EMBL/GenBank/DDBJ whole genome shotgun (WGS) entry which is preliminary data.</text>
</comment>
<evidence type="ECO:0000256" key="4">
    <source>
        <dbReference type="ARBA" id="ARBA00016218"/>
    </source>
</evidence>
<accession>A0A7C4ETX1</accession>
<dbReference type="CDD" id="cd00483">
    <property type="entry name" value="HPPK"/>
    <property type="match status" value="1"/>
</dbReference>
<keyword evidence="8" id="KW-0067">ATP-binding</keyword>
<dbReference type="Pfam" id="PF01288">
    <property type="entry name" value="HPPK"/>
    <property type="match status" value="1"/>
</dbReference>
<dbReference type="PANTHER" id="PTHR43071">
    <property type="entry name" value="2-AMINO-4-HYDROXY-6-HYDROXYMETHYLDIHYDROPTERIDINE PYROPHOSPHOKINASE"/>
    <property type="match status" value="1"/>
</dbReference>
<comment type="function">
    <text evidence="10">Catalyzes the transfer of pyrophosphate from adenosine triphosphate (ATP) to 6-hydroxymethyl-7,8-dihydropterin, an enzymatic step in folate biosynthesis pathway.</text>
</comment>
<evidence type="ECO:0000256" key="12">
    <source>
        <dbReference type="ARBA" id="ARBA00033413"/>
    </source>
</evidence>
<dbReference type="EC" id="2.7.6.3" evidence="3"/>
<dbReference type="PANTHER" id="PTHR43071:SF1">
    <property type="entry name" value="2-AMINO-4-HYDROXY-6-HYDROXYMETHYLDIHYDROPTERIDINE PYROPHOSPHOKINASE"/>
    <property type="match status" value="1"/>
</dbReference>
<organism evidence="14">
    <name type="scientific">Desulfomonile tiedjei</name>
    <dbReference type="NCBI Taxonomy" id="2358"/>
    <lineage>
        <taxon>Bacteria</taxon>
        <taxon>Pseudomonadati</taxon>
        <taxon>Thermodesulfobacteriota</taxon>
        <taxon>Desulfomonilia</taxon>
        <taxon>Desulfomonilales</taxon>
        <taxon>Desulfomonilaceae</taxon>
        <taxon>Desulfomonile</taxon>
    </lineage>
</organism>
<keyword evidence="9" id="KW-0289">Folate biosynthesis</keyword>
<dbReference type="UniPathway" id="UPA00077">
    <property type="reaction ID" value="UER00155"/>
</dbReference>
<proteinExistence type="inferred from homology"/>
<feature type="domain" description="7,8-dihydro-6-hydroxymethylpterin-pyrophosphokinase" evidence="13">
    <location>
        <begin position="6"/>
        <end position="136"/>
    </location>
</feature>
<dbReference type="SUPFAM" id="SSF55083">
    <property type="entry name" value="6-hydroxymethyl-7,8-dihydropterin pyrophosphokinase, HPPK"/>
    <property type="match status" value="1"/>
</dbReference>
<keyword evidence="6" id="KW-0547">Nucleotide-binding</keyword>